<dbReference type="EMBL" id="WLCI01000006">
    <property type="protein sequence ID" value="MTB94836.1"/>
    <property type="molecule type" value="Genomic_DNA"/>
</dbReference>
<dbReference type="Proteomes" id="UP000433406">
    <property type="component" value="Unassembled WGS sequence"/>
</dbReference>
<dbReference type="RefSeq" id="WP_154614545.1">
    <property type="nucleotide sequence ID" value="NZ_CP053660.1"/>
</dbReference>
<accession>A0A6I3J2T8</accession>
<evidence type="ECO:0000313" key="2">
    <source>
        <dbReference type="Proteomes" id="UP000433406"/>
    </source>
</evidence>
<dbReference type="AlphaFoldDB" id="A0A6I3J2T8"/>
<gene>
    <name evidence="1" type="ORF">GGQ22_07040</name>
</gene>
<keyword evidence="2" id="KW-1185">Reference proteome</keyword>
<proteinExistence type="predicted"/>
<name>A0A6I3J2T8_9ACTN</name>
<reference evidence="1 2" key="1">
    <citation type="submission" date="2019-10" db="EMBL/GenBank/DDBJ databases">
        <title>Nocardioides novel species isolated from the excrement of Marmot.</title>
        <authorList>
            <person name="Zhang G."/>
        </authorList>
    </citation>
    <scope>NUCLEOTIDE SEQUENCE [LARGE SCALE GENOMIC DNA]</scope>
    <source>
        <strain evidence="2">zg-579</strain>
    </source>
</reference>
<sequence>MNHVAPPGWPEQVRPPDAPEWERTAVGWLLDQCPPEYRGHTVLRRHPVALARLTAWHVEACQAGARRGLAEARTALRDALPMDAVEATIAALLTEQARLEGVRRAAGLVEVALRGRRFPARLPGLGSRHE</sequence>
<organism evidence="1 2">
    <name type="scientific">Nocardioides marmotae</name>
    <dbReference type="NCBI Taxonomy" id="2663857"/>
    <lineage>
        <taxon>Bacteria</taxon>
        <taxon>Bacillati</taxon>
        <taxon>Actinomycetota</taxon>
        <taxon>Actinomycetes</taxon>
        <taxon>Propionibacteriales</taxon>
        <taxon>Nocardioidaceae</taxon>
        <taxon>Nocardioides</taxon>
    </lineage>
</organism>
<evidence type="ECO:0000313" key="1">
    <source>
        <dbReference type="EMBL" id="MTB94836.1"/>
    </source>
</evidence>
<protein>
    <submittedName>
        <fullName evidence="1">Uncharacterized protein</fullName>
    </submittedName>
</protein>
<comment type="caution">
    <text evidence="1">The sequence shown here is derived from an EMBL/GenBank/DDBJ whole genome shotgun (WGS) entry which is preliminary data.</text>
</comment>